<protein>
    <submittedName>
        <fullName evidence="1">SDR family oxidoreductase</fullName>
    </submittedName>
</protein>
<comment type="caution">
    <text evidence="1">The sequence shown here is derived from an EMBL/GenBank/DDBJ whole genome shotgun (WGS) entry which is preliminary data.</text>
</comment>
<dbReference type="PANTHER" id="PTHR42760">
    <property type="entry name" value="SHORT-CHAIN DEHYDROGENASES/REDUCTASES FAMILY MEMBER"/>
    <property type="match status" value="1"/>
</dbReference>
<name>A0ABS6VST3_9GAMM</name>
<organism evidence="1 2">
    <name type="scientific">Zhongshania aquimaris</name>
    <dbReference type="NCBI Taxonomy" id="2857107"/>
    <lineage>
        <taxon>Bacteria</taxon>
        <taxon>Pseudomonadati</taxon>
        <taxon>Pseudomonadota</taxon>
        <taxon>Gammaproteobacteria</taxon>
        <taxon>Cellvibrionales</taxon>
        <taxon>Spongiibacteraceae</taxon>
        <taxon>Zhongshania</taxon>
    </lineage>
</organism>
<dbReference type="Proteomes" id="UP001166291">
    <property type="component" value="Unassembled WGS sequence"/>
</dbReference>
<keyword evidence="2" id="KW-1185">Reference proteome</keyword>
<evidence type="ECO:0000313" key="1">
    <source>
        <dbReference type="EMBL" id="MBW2941375.1"/>
    </source>
</evidence>
<evidence type="ECO:0000313" key="2">
    <source>
        <dbReference type="Proteomes" id="UP001166291"/>
    </source>
</evidence>
<dbReference type="InterPro" id="IPR020904">
    <property type="entry name" value="Sc_DH/Rdtase_CS"/>
</dbReference>
<sequence>MTRFIGKVVLVTGAARGIGWAAAELFAREGGRVIATDYSIESTAVPIAELVEQGLLIEADTLDVTQETHWDRVVDGVVKRYGQLDVVVNNAGMVLTGSAEDASLEDWRKIMAVNIDGVFIGTRKAISVMKGRSGAIVNIASISGNVGDSMLAAYNTSKGGVRMFTKSAALHCASQGYNIRVNSVHPGHTMTTLVQNVIEGMSEQERSGFMEKMSGMIPMKRPADPVEIAKPILFLASDDASYMTGSELIVDGGYTAQ</sequence>
<dbReference type="Pfam" id="PF13561">
    <property type="entry name" value="adh_short_C2"/>
    <property type="match status" value="1"/>
</dbReference>
<proteinExistence type="predicted"/>
<dbReference type="PROSITE" id="PS00061">
    <property type="entry name" value="ADH_SHORT"/>
    <property type="match status" value="1"/>
</dbReference>
<dbReference type="EMBL" id="JAHWDQ010000002">
    <property type="protein sequence ID" value="MBW2941375.1"/>
    <property type="molecule type" value="Genomic_DNA"/>
</dbReference>
<dbReference type="RefSeq" id="WP_219043610.1">
    <property type="nucleotide sequence ID" value="NZ_JAHWDQ010000002.1"/>
</dbReference>
<accession>A0ABS6VST3</accession>
<reference evidence="1" key="1">
    <citation type="submission" date="2021-07" db="EMBL/GenBank/DDBJ databases">
        <title>Zhongshania sp. CAU 1632 isolated from seawater.</title>
        <authorList>
            <person name="Kim W."/>
        </authorList>
    </citation>
    <scope>NUCLEOTIDE SEQUENCE</scope>
    <source>
        <strain evidence="1">CAU 1632</strain>
    </source>
</reference>
<gene>
    <name evidence="1" type="ORF">KXJ70_11320</name>
</gene>
<dbReference type="InterPro" id="IPR002347">
    <property type="entry name" value="SDR_fam"/>
</dbReference>